<dbReference type="Pfam" id="PF00701">
    <property type="entry name" value="DHDPS"/>
    <property type="match status" value="1"/>
</dbReference>
<dbReference type="InterPro" id="IPR002220">
    <property type="entry name" value="DapA-like"/>
</dbReference>
<evidence type="ECO:0008006" key="2">
    <source>
        <dbReference type="Google" id="ProtNLM"/>
    </source>
</evidence>
<dbReference type="GO" id="GO:0005829">
    <property type="term" value="C:cytosol"/>
    <property type="evidence" value="ECO:0007669"/>
    <property type="project" value="TreeGrafter"/>
</dbReference>
<reference evidence="1" key="1">
    <citation type="submission" date="2018-05" db="EMBL/GenBank/DDBJ databases">
        <authorList>
            <person name="Lanie J.A."/>
            <person name="Ng W.-L."/>
            <person name="Kazmierczak K.M."/>
            <person name="Andrzejewski T.M."/>
            <person name="Davidsen T.M."/>
            <person name="Wayne K.J."/>
            <person name="Tettelin H."/>
            <person name="Glass J.I."/>
            <person name="Rusch D."/>
            <person name="Podicherti R."/>
            <person name="Tsui H.-C.T."/>
            <person name="Winkler M.E."/>
        </authorList>
    </citation>
    <scope>NUCLEOTIDE SEQUENCE</scope>
</reference>
<organism evidence="1">
    <name type="scientific">marine metagenome</name>
    <dbReference type="NCBI Taxonomy" id="408172"/>
    <lineage>
        <taxon>unclassified sequences</taxon>
        <taxon>metagenomes</taxon>
        <taxon>ecological metagenomes</taxon>
    </lineage>
</organism>
<protein>
    <recommendedName>
        <fullName evidence="2">Dihydrodipicolinate synthase family protein</fullName>
    </recommendedName>
</protein>
<evidence type="ECO:0000313" key="1">
    <source>
        <dbReference type="EMBL" id="SVC06145.1"/>
    </source>
</evidence>
<gene>
    <name evidence="1" type="ORF">METZ01_LOCUS258999</name>
</gene>
<dbReference type="PRINTS" id="PR00146">
    <property type="entry name" value="DHPICSNTHASE"/>
</dbReference>
<dbReference type="GO" id="GO:0019262">
    <property type="term" value="P:N-acetylneuraminate catabolic process"/>
    <property type="evidence" value="ECO:0007669"/>
    <property type="project" value="TreeGrafter"/>
</dbReference>
<sequence length="267" mass="28603">MTTKIAHGIWPALCTAFDDSAEGVDVERVRVLVRSLLDAGSQGFFVCGGTGEGRVMSVPERMNMAELVADEVAGAVPLILQVGGTTTEDAIELAQHAAHIQGIDAVASVAPADRPNDLDAAIEHYAAIGGASNLPFYVYWLMGEADRRVTADGFLEAMQQVPNFTGIKFTDHNLYLFGQLIDRSKGSINAISGPDEMALPAMVMGAEAAIGTTYNIMPKLYLQMRAAFDAGQLDEARQCQRQANQVIRILIEHGVLASVKAILGWRG</sequence>
<name>A0A382J3L1_9ZZZZ</name>
<dbReference type="SUPFAM" id="SSF51569">
    <property type="entry name" value="Aldolase"/>
    <property type="match status" value="1"/>
</dbReference>
<dbReference type="AlphaFoldDB" id="A0A382J3L1"/>
<dbReference type="PANTHER" id="PTHR42849:SF1">
    <property type="entry name" value="N-ACETYLNEURAMINATE LYASE"/>
    <property type="match status" value="1"/>
</dbReference>
<dbReference type="PANTHER" id="PTHR42849">
    <property type="entry name" value="N-ACETYLNEURAMINATE LYASE"/>
    <property type="match status" value="1"/>
</dbReference>
<dbReference type="PIRSF" id="PIRSF001365">
    <property type="entry name" value="DHDPS"/>
    <property type="match status" value="1"/>
</dbReference>
<dbReference type="SMART" id="SM01130">
    <property type="entry name" value="DHDPS"/>
    <property type="match status" value="1"/>
</dbReference>
<dbReference type="InterPro" id="IPR013785">
    <property type="entry name" value="Aldolase_TIM"/>
</dbReference>
<dbReference type="Gene3D" id="3.20.20.70">
    <property type="entry name" value="Aldolase class I"/>
    <property type="match status" value="1"/>
</dbReference>
<accession>A0A382J3L1</accession>
<dbReference type="EMBL" id="UINC01071330">
    <property type="protein sequence ID" value="SVC06145.1"/>
    <property type="molecule type" value="Genomic_DNA"/>
</dbReference>
<proteinExistence type="predicted"/>
<dbReference type="GO" id="GO:0008747">
    <property type="term" value="F:N-acetylneuraminate lyase activity"/>
    <property type="evidence" value="ECO:0007669"/>
    <property type="project" value="TreeGrafter"/>
</dbReference>
<feature type="non-terminal residue" evidence="1">
    <location>
        <position position="267"/>
    </location>
</feature>